<keyword evidence="7" id="KW-1185">Reference proteome</keyword>
<comment type="caution">
    <text evidence="6">The sequence shown here is derived from an EMBL/GenBank/DDBJ whole genome shotgun (WGS) entry which is preliminary data.</text>
</comment>
<evidence type="ECO:0000313" key="6">
    <source>
        <dbReference type="EMBL" id="NYJ02853.1"/>
    </source>
</evidence>
<evidence type="ECO:0000256" key="2">
    <source>
        <dbReference type="ARBA" id="ARBA00023157"/>
    </source>
</evidence>
<dbReference type="Gene3D" id="2.60.120.200">
    <property type="match status" value="2"/>
</dbReference>
<dbReference type="InterPro" id="IPR006558">
    <property type="entry name" value="LamG-like"/>
</dbReference>
<accession>A0A853C9F3</accession>
<proteinExistence type="predicted"/>
<feature type="domain" description="LamG-like jellyroll fold" evidence="5">
    <location>
        <begin position="338"/>
        <end position="473"/>
    </location>
</feature>
<feature type="region of interest" description="Disordered" evidence="3">
    <location>
        <begin position="638"/>
        <end position="657"/>
    </location>
</feature>
<evidence type="ECO:0000256" key="4">
    <source>
        <dbReference type="SAM" id="SignalP"/>
    </source>
</evidence>
<evidence type="ECO:0000256" key="1">
    <source>
        <dbReference type="ARBA" id="ARBA00022729"/>
    </source>
</evidence>
<dbReference type="InterPro" id="IPR013783">
    <property type="entry name" value="Ig-like_fold"/>
</dbReference>
<protein>
    <recommendedName>
        <fullName evidence="5">LamG-like jellyroll fold domain-containing protein</fullName>
    </recommendedName>
</protein>
<organism evidence="6 7">
    <name type="scientific">Nocardioides thalensis</name>
    <dbReference type="NCBI Taxonomy" id="1914755"/>
    <lineage>
        <taxon>Bacteria</taxon>
        <taxon>Bacillati</taxon>
        <taxon>Actinomycetota</taxon>
        <taxon>Actinomycetes</taxon>
        <taxon>Propionibacteriales</taxon>
        <taxon>Nocardioidaceae</taxon>
        <taxon>Nocardioides</taxon>
    </lineage>
</organism>
<reference evidence="6 7" key="1">
    <citation type="submission" date="2020-07" db="EMBL/GenBank/DDBJ databases">
        <title>Sequencing the genomes of 1000 actinobacteria strains.</title>
        <authorList>
            <person name="Klenk H.-P."/>
        </authorList>
    </citation>
    <scope>NUCLEOTIDE SEQUENCE [LARGE SCALE GENOMIC DNA]</scope>
    <source>
        <strain evidence="6 7">DSM 103833</strain>
    </source>
</reference>
<keyword evidence="1 4" id="KW-0732">Signal</keyword>
<dbReference type="Gene3D" id="3.60.21.10">
    <property type="match status" value="1"/>
</dbReference>
<feature type="chain" id="PRO_5038524669" description="LamG-like jellyroll fold domain-containing protein" evidence="4">
    <location>
        <begin position="32"/>
        <end position="1506"/>
    </location>
</feature>
<evidence type="ECO:0000259" key="5">
    <source>
        <dbReference type="SMART" id="SM00560"/>
    </source>
</evidence>
<gene>
    <name evidence="6" type="ORF">HNR19_003551</name>
</gene>
<dbReference type="InterPro" id="IPR032109">
    <property type="entry name" value="Big_3_5"/>
</dbReference>
<dbReference type="EMBL" id="JACCFP010000001">
    <property type="protein sequence ID" value="NYJ02853.1"/>
    <property type="molecule type" value="Genomic_DNA"/>
</dbReference>
<dbReference type="SUPFAM" id="SSF56300">
    <property type="entry name" value="Metallo-dependent phosphatases"/>
    <property type="match status" value="1"/>
</dbReference>
<dbReference type="Proteomes" id="UP000530424">
    <property type="component" value="Unassembled WGS sequence"/>
</dbReference>
<dbReference type="RefSeq" id="WP_179669163.1">
    <property type="nucleotide sequence ID" value="NZ_JACCFP010000001.1"/>
</dbReference>
<dbReference type="Pfam" id="PF16640">
    <property type="entry name" value="Big_3_5"/>
    <property type="match status" value="2"/>
</dbReference>
<evidence type="ECO:0000313" key="7">
    <source>
        <dbReference type="Proteomes" id="UP000530424"/>
    </source>
</evidence>
<name>A0A853C9F3_9ACTN</name>
<evidence type="ECO:0000256" key="3">
    <source>
        <dbReference type="SAM" id="MobiDB-lite"/>
    </source>
</evidence>
<keyword evidence="2" id="KW-1015">Disulfide bond</keyword>
<dbReference type="InterPro" id="IPR032179">
    <property type="entry name" value="Cry22Aa_Ig-like"/>
</dbReference>
<dbReference type="Pfam" id="PF16403">
    <property type="entry name" value="Bact_surface_Ig-like"/>
    <property type="match status" value="1"/>
</dbReference>
<dbReference type="Gene3D" id="2.60.40.10">
    <property type="entry name" value="Immunoglobulins"/>
    <property type="match status" value="3"/>
</dbReference>
<dbReference type="SUPFAM" id="SSF49899">
    <property type="entry name" value="Concanavalin A-like lectins/glucanases"/>
    <property type="match status" value="2"/>
</dbReference>
<dbReference type="GO" id="GO:0005975">
    <property type="term" value="P:carbohydrate metabolic process"/>
    <property type="evidence" value="ECO:0007669"/>
    <property type="project" value="UniProtKB-ARBA"/>
</dbReference>
<dbReference type="Pfam" id="PF13385">
    <property type="entry name" value="Laminin_G_3"/>
    <property type="match status" value="2"/>
</dbReference>
<dbReference type="InterPro" id="IPR029052">
    <property type="entry name" value="Metallo-depent_PP-like"/>
</dbReference>
<dbReference type="SMART" id="SM00560">
    <property type="entry name" value="LamGL"/>
    <property type="match status" value="1"/>
</dbReference>
<dbReference type="InterPro" id="IPR013320">
    <property type="entry name" value="ConA-like_dom_sf"/>
</dbReference>
<sequence length="1506" mass="158260">MSARHPHAKRFRSRLVAAAAALTVSAAGLLAAPTEAAPAPEAATTAQAAVEIPTADVLDASFAGGTPVDEAQGVAVTTAGEPTYGTDRDFGDIMTVDGVNDAVGFDMAGQYGAMASSFSIECVFKINATMPQSPEKDLCSNKEAGGFSIYVTGPNLGTMAHIGGGYKSVLTPIDGNRWYHALSVWDGSSLKLYVNGRLAGETAASGVFTVPPNTTTHRFVVGGDSAPITAANPSGVGQWAPPSSYKTAKLYSAALNADQAAALAAQYDTAIPVPAADALDVDFADGTPADHAQDLASTTRGNPVIAEDSALGKPVARFDGVDDSIQYAFAPHWPMITNAVTIECTFKYDGAVPTSSEKDVCSGKEGGGYAIYVNGTNIGFMAHVGGGYKNAVAPIAQQGRWFHVVGVWTGTEMQLYVNGELEATTPATGALGLPAAAARGWTVGADTSPTGTQFYAPVTVSNARLYGRALGASDIAALKIAALGEFPDAGVEVTSTTPAAGSHLSAPVEFAVEIANEDNATGWTYTLDGEEIAPGQEIGEGLAAGDHLIVIEATDVFGEPIREEVSFTSDSIPEGGGTGDDQGEGTVALSAIAKSPDGSDVTTTFREAEATLAEGGFTGTVAKIPSTLEFEYAEGADLSGEQKPDDGDMTASPSTGDIPFQRFDVTVPGAVAGQQVLWSGVVDPARSASLRVWNAAESRWVELAAARGATEGETVLRAKLRPAYVDGTVVHVMVAGIDPFADDLAPRDASAGQPENRDHFEDPADYDFSLAHFTDTQYLAEGAAGGTYDDFDGNAEPTDQMKAEERALWQKSYLDTTEWIADNAQQRKIAWTGHTGDVIENDYNNPLARDVNGNLLYPGLDEQVTREFDFTSAAQSVLDEAGVVNQVVAGNHDNQLGNEVGPDSRFNQWYGPERYYAAEDLWPAGTEYHAYDESAEGAEDGRDNQNNYLLFSAGGLDFVAVGLSYGVTQEEADWASAVFERYPDRNGILITHAYIAPSTAPDGRGAGFSGDGSRLYNEVVADNKNVFLILAGHEHGVGTNVKSEVGVTVSHNVVELLADYQFYKIRADELFASKYCPSCTTLSNGDIDLDGDGVADHKPGDLLQFGASWLRLLQFDVEKSQMSIDTYSPMFDNFGATEYDDRRRYNGAEDNTVLPVDLSTRTTSFETDGLVVVTPTDTAIGTDTARSGWPATVEWSGLVEGEVYAWVADSRTASGDRIGTLSQFGSVFVATAAGTDVTPPEVTLPTDNEVEVGEVFDPLAGVTATDNTDGDVTELVEVVGSVDTTAPGTYALTYVATDTNGNQVLVPRAVRVVEPDEPDLVATRVAVTNQTVTFGQRITLRAQVSPAAATGTIEFLNGEDQLCEGTVSNGAASCIVQTPPPPGDHAVTAVYSGDEAHAWSQRAFVLTVKQPSKRDPKLVASAADTTVPRGRAAILKATVVSGATGKVTFTSGGKTLCVATIRSGRASCETSSRLGAGTYQVVATYPGDDAFLADRDSFSFRKARRR</sequence>
<feature type="signal peptide" evidence="4">
    <location>
        <begin position="1"/>
        <end position="31"/>
    </location>
</feature>